<evidence type="ECO:0008006" key="4">
    <source>
        <dbReference type="Google" id="ProtNLM"/>
    </source>
</evidence>
<evidence type="ECO:0000313" key="3">
    <source>
        <dbReference type="Proteomes" id="UP000250572"/>
    </source>
</evidence>
<dbReference type="AlphaFoldDB" id="A0A315VER9"/>
<evidence type="ECO:0000256" key="1">
    <source>
        <dbReference type="SAM" id="MobiDB-lite"/>
    </source>
</evidence>
<comment type="caution">
    <text evidence="2">The sequence shown here is derived from an EMBL/GenBank/DDBJ whole genome shotgun (WGS) entry which is preliminary data.</text>
</comment>
<organism evidence="2 3">
    <name type="scientific">Gambusia affinis</name>
    <name type="common">Western mosquitofish</name>
    <name type="synonym">Heterandria affinis</name>
    <dbReference type="NCBI Taxonomy" id="33528"/>
    <lineage>
        <taxon>Eukaryota</taxon>
        <taxon>Metazoa</taxon>
        <taxon>Chordata</taxon>
        <taxon>Craniata</taxon>
        <taxon>Vertebrata</taxon>
        <taxon>Euteleostomi</taxon>
        <taxon>Actinopterygii</taxon>
        <taxon>Neopterygii</taxon>
        <taxon>Teleostei</taxon>
        <taxon>Neoteleostei</taxon>
        <taxon>Acanthomorphata</taxon>
        <taxon>Ovalentaria</taxon>
        <taxon>Atherinomorphae</taxon>
        <taxon>Cyprinodontiformes</taxon>
        <taxon>Poeciliidae</taxon>
        <taxon>Poeciliinae</taxon>
        <taxon>Gambusia</taxon>
    </lineage>
</organism>
<evidence type="ECO:0000313" key="2">
    <source>
        <dbReference type="EMBL" id="PWA21376.1"/>
    </source>
</evidence>
<dbReference type="STRING" id="33528.ENSGAFP00000003097"/>
<gene>
    <name evidence="2" type="ORF">CCH79_00003496</name>
</gene>
<name>A0A315VER9_GAMAF</name>
<dbReference type="Proteomes" id="UP000250572">
    <property type="component" value="Unassembled WGS sequence"/>
</dbReference>
<keyword evidence="3" id="KW-1185">Reference proteome</keyword>
<accession>A0A315VER9</accession>
<protein>
    <recommendedName>
        <fullName evidence="4">Phosphatidylethanolamine N-methyltransferase</fullName>
    </recommendedName>
</protein>
<feature type="non-terminal residue" evidence="2">
    <location>
        <position position="204"/>
    </location>
</feature>
<proteinExistence type="predicted"/>
<dbReference type="EMBL" id="NHOQ01001904">
    <property type="protein sequence ID" value="PWA21376.1"/>
    <property type="molecule type" value="Genomic_DNA"/>
</dbReference>
<reference evidence="2 3" key="1">
    <citation type="journal article" date="2018" name="G3 (Bethesda)">
        <title>A High-Quality Reference Genome for the Invasive Mosquitofish Gambusia affinis Using a Chicago Library.</title>
        <authorList>
            <person name="Hoffberg S.L."/>
            <person name="Troendle N.J."/>
            <person name="Glenn T.C."/>
            <person name="Mahmud O."/>
            <person name="Louha S."/>
            <person name="Chalopin D."/>
            <person name="Bennetzen J.L."/>
            <person name="Mauricio R."/>
        </authorList>
    </citation>
    <scope>NUCLEOTIDE SEQUENCE [LARGE SCALE GENOMIC DNA]</scope>
    <source>
        <strain evidence="2">NE01/NJP1002.9</strain>
        <tissue evidence="2">Muscle</tissue>
    </source>
</reference>
<sequence length="204" mass="22557">MSDGDAAAAAEQDTRPAAEQSNQPVPLDCCGGLNNVDYSKMDLMPIEEFLRHINFHDPNLSIAAIAIIFNPLFWNVLQSEAQLELALNHKWGAEWIWVRPSCSAGLGAILNASQCGAAVSLESDANNNLFSDCSAIIRCHYVSVVYHLICCCDGEYCPIPCPKFMYIKDDIQLLQRRQRRPGGFWYKEIAVSLSSCVAPFLTAL</sequence>
<feature type="region of interest" description="Disordered" evidence="1">
    <location>
        <begin position="1"/>
        <end position="26"/>
    </location>
</feature>